<evidence type="ECO:0000256" key="1">
    <source>
        <dbReference type="ARBA" id="ARBA00034761"/>
    </source>
</evidence>
<sequence length="180" mass="20519">MDPIMFIKNYTPKGAIIFLNYRFSLTEHFNPSEDKHAAIFIGSILLKNKKSKCLAIESTFKNGVDTISIEDLLKDSISVRVYILNSTDSISKMSIASELALGFLGVPYGFGKNNIYCFKLVAECYESLGVKIPTYRLLGKDVYLSQSFKKCNKWKKIYDSETGEMDINYGITLWDRYQVL</sequence>
<dbReference type="RefSeq" id="NP_073441.1">
    <property type="nucleotide sequence ID" value="NC_002642.1"/>
</dbReference>
<comment type="similarity">
    <text evidence="1">Belongs to the orthopoxvirus OPG091 family.</text>
</comment>
<organism evidence="3 4">
    <name type="scientific">Yaba-like disease virus</name>
    <name type="common">YLDV</name>
    <dbReference type="NCBI Taxonomy" id="132475"/>
    <lineage>
        <taxon>Viruses</taxon>
        <taxon>Varidnaviria</taxon>
        <taxon>Bamfordvirae</taxon>
        <taxon>Nucleocytoviricota</taxon>
        <taxon>Pokkesviricetes</taxon>
        <taxon>Chitovirales</taxon>
        <taxon>Poxviridae</taxon>
        <taxon>Chordopoxvirinae</taxon>
        <taxon>Yatapoxvirus</taxon>
        <taxon>Yatapoxvirus tanapox</taxon>
        <taxon>Tanapox virus</taxon>
    </lineage>
</organism>
<dbReference type="SUPFAM" id="SSF54001">
    <property type="entry name" value="Cysteine proteinases"/>
    <property type="match status" value="1"/>
</dbReference>
<dbReference type="Pfam" id="PF05708">
    <property type="entry name" value="Peptidase_C92"/>
    <property type="match status" value="1"/>
</dbReference>
<keyword evidence="4" id="KW-1185">Reference proteome</keyword>
<evidence type="ECO:0000313" key="4">
    <source>
        <dbReference type="Proteomes" id="UP000136581"/>
    </source>
</evidence>
<evidence type="ECO:0000313" key="3">
    <source>
        <dbReference type="EMBL" id="CAC21294.1"/>
    </source>
</evidence>
<organismHost>
    <name type="scientific">Homo sapiens</name>
    <name type="common">Human</name>
    <dbReference type="NCBI Taxonomy" id="9606"/>
</organismHost>
<name>Q9DHQ7_YLDV</name>
<evidence type="ECO:0000256" key="2">
    <source>
        <dbReference type="ARBA" id="ARBA00034814"/>
    </source>
</evidence>
<dbReference type="InterPro" id="IPR038765">
    <property type="entry name" value="Papain-like_cys_pep_sf"/>
</dbReference>
<proteinExistence type="inferred from homology"/>
<dbReference type="KEGG" id="vg:918649"/>
<dbReference type="Proteomes" id="UP000136581">
    <property type="component" value="Segment"/>
</dbReference>
<dbReference type="EMBL" id="AJ293568">
    <property type="protein sequence ID" value="CAC21294.1"/>
    <property type="molecule type" value="Genomic_DNA"/>
</dbReference>
<gene>
    <name evidence="3" type="primary">56R</name>
</gene>
<dbReference type="InterPro" id="IPR024453">
    <property type="entry name" value="Peptidase_C92"/>
</dbReference>
<reference evidence="3 4" key="1">
    <citation type="journal article" date="2001" name="Virology">
        <title>The genome sequence of Yaba-like disease virus, a yatapoxvirus.</title>
        <authorList>
            <person name="Lee H.J."/>
            <person name="Essani K."/>
            <person name="Smith G.L."/>
        </authorList>
    </citation>
    <scope>NUCLEOTIDE SEQUENCE [LARGE SCALE GENOMIC DNA]</scope>
</reference>
<dbReference type="OrthoDB" id="14259at10239"/>
<dbReference type="GeneID" id="918649"/>
<organismHost>
    <name type="scientific">Simiiformes</name>
    <dbReference type="NCBI Taxonomy" id="314293"/>
</organismHost>
<protein>
    <recommendedName>
        <fullName evidence="2">Protein OPG091</fullName>
    </recommendedName>
</protein>
<dbReference type="Gene3D" id="3.90.1720.10">
    <property type="entry name" value="endopeptidase domain like (from Nostoc punctiforme)"/>
    <property type="match status" value="1"/>
</dbReference>
<accession>Q9DHQ7</accession>